<evidence type="ECO:0000313" key="2">
    <source>
        <dbReference type="Proteomes" id="UP000321863"/>
    </source>
</evidence>
<dbReference type="EMBL" id="BJYJ01000024">
    <property type="protein sequence ID" value="GEN77508.1"/>
    <property type="molecule type" value="Genomic_DNA"/>
</dbReference>
<protein>
    <submittedName>
        <fullName evidence="1">Uncharacterized protein</fullName>
    </submittedName>
</protein>
<evidence type="ECO:0000313" key="1">
    <source>
        <dbReference type="EMBL" id="GEN77508.1"/>
    </source>
</evidence>
<accession>A0A511YQP9</accession>
<sequence length="371" mass="43150">MMKEKITLPATLPHHNQLNQLLNLLSEKMPVRYVFLSNSRPSGHPFLIIYLGCSRLPDGLVPEKQIRKAWSRYGIHLVILAGTELKKHLKSGSLFLQRHCNASTLVFTSGKHKLPTEDLSQSLKKFRLIRQKYGFACRLMGNEIRKTESIGSLITTYHLYTSLFAHHLFHLEFLCLGRDFHQETLDQRLLRLEPFFPEIRSFLLKKTGNTYFITEALLSAGKAETEKEYSYLRSEFREAIAIAEKQVHNLVRKTFRDIKAAVKHPNILLKNQVETKVVSPYESVISILTRRFPVEEIFLFHQEEIVCEGRTTTELYLLLIGNRISKKDLEMMQKSVSRKTGGKYSVVPIVHSARWIQEHLWESQPFFRKVM</sequence>
<name>A0A511YQP9_9FLAO</name>
<proteinExistence type="predicted"/>
<gene>
    <name evidence="1" type="ORF">CHA01nite_32480</name>
</gene>
<reference evidence="1 2" key="1">
    <citation type="submission" date="2019-07" db="EMBL/GenBank/DDBJ databases">
        <title>Whole genome shotgun sequence of Chryseobacterium hagamense NBRC 105253.</title>
        <authorList>
            <person name="Hosoyama A."/>
            <person name="Uohara A."/>
            <person name="Ohji S."/>
            <person name="Ichikawa N."/>
        </authorList>
    </citation>
    <scope>NUCLEOTIDE SEQUENCE [LARGE SCALE GENOMIC DNA]</scope>
    <source>
        <strain evidence="1 2">NBRC 105253</strain>
    </source>
</reference>
<comment type="caution">
    <text evidence="1">The sequence shown here is derived from an EMBL/GenBank/DDBJ whole genome shotgun (WGS) entry which is preliminary data.</text>
</comment>
<dbReference type="Proteomes" id="UP000321863">
    <property type="component" value="Unassembled WGS sequence"/>
</dbReference>
<organism evidence="1 2">
    <name type="scientific">Chryseobacterium hagamense</name>
    <dbReference type="NCBI Taxonomy" id="395935"/>
    <lineage>
        <taxon>Bacteria</taxon>
        <taxon>Pseudomonadati</taxon>
        <taxon>Bacteroidota</taxon>
        <taxon>Flavobacteriia</taxon>
        <taxon>Flavobacteriales</taxon>
        <taxon>Weeksellaceae</taxon>
        <taxon>Chryseobacterium group</taxon>
        <taxon>Chryseobacterium</taxon>
    </lineage>
</organism>
<dbReference type="AlphaFoldDB" id="A0A511YQP9"/>
<keyword evidence="2" id="KW-1185">Reference proteome</keyword>